<dbReference type="NCBIfam" id="TIGR01189">
    <property type="entry name" value="ccmA"/>
    <property type="match status" value="1"/>
</dbReference>
<reference evidence="15 16" key="1">
    <citation type="submission" date="2018-01" db="EMBL/GenBank/DDBJ databases">
        <title>The whole genome sequencing and assembly of Halobacillus litoralis ERB031 strain.</title>
        <authorList>
            <person name="Lee S.-J."/>
            <person name="Park M.-K."/>
            <person name="Kim J.-Y."/>
            <person name="Lee Y.-J."/>
            <person name="Yi H."/>
            <person name="Bahn Y.-S."/>
            <person name="Kim J.F."/>
            <person name="Lee D.-W."/>
        </authorList>
    </citation>
    <scope>NUCLEOTIDE SEQUENCE [LARGE SCALE GENOMIC DNA]</scope>
    <source>
        <strain evidence="15 16">ERB 031</strain>
    </source>
</reference>
<name>A0A410MCK1_9BACI</name>
<evidence type="ECO:0000259" key="14">
    <source>
        <dbReference type="PROSITE" id="PS50893"/>
    </source>
</evidence>
<evidence type="ECO:0000256" key="5">
    <source>
        <dbReference type="ARBA" id="ARBA00022748"/>
    </source>
</evidence>
<evidence type="ECO:0000256" key="12">
    <source>
        <dbReference type="ARBA" id="ARBA00066388"/>
    </source>
</evidence>
<keyword evidence="4" id="KW-0547">Nucleotide-binding</keyword>
<comment type="catalytic activity">
    <reaction evidence="10">
        <text>a quaternary ammonium(out) + ATP + H2O = a quaternary ammonium(in) + ADP + phosphate + H(+)</text>
        <dbReference type="Rhea" id="RHEA:11036"/>
        <dbReference type="ChEBI" id="CHEBI:15377"/>
        <dbReference type="ChEBI" id="CHEBI:15378"/>
        <dbReference type="ChEBI" id="CHEBI:30616"/>
        <dbReference type="ChEBI" id="CHEBI:35267"/>
        <dbReference type="ChEBI" id="CHEBI:43474"/>
        <dbReference type="ChEBI" id="CHEBI:456216"/>
        <dbReference type="EC" id="7.6.2.9"/>
    </reaction>
</comment>
<evidence type="ECO:0000256" key="4">
    <source>
        <dbReference type="ARBA" id="ARBA00022741"/>
    </source>
</evidence>
<keyword evidence="5" id="KW-0201">Cytochrome c-type biogenesis</keyword>
<dbReference type="GO" id="GO:0015408">
    <property type="term" value="F:ABC-type ferric iron transporter activity"/>
    <property type="evidence" value="ECO:0007669"/>
    <property type="project" value="InterPro"/>
</dbReference>
<dbReference type="InterPro" id="IPR027417">
    <property type="entry name" value="P-loop_NTPase"/>
</dbReference>
<dbReference type="AlphaFoldDB" id="A0A410MCK1"/>
<gene>
    <name evidence="15" type="primary">ccmA</name>
    <name evidence="15" type="ORF">HLI_09715</name>
</gene>
<dbReference type="Gene3D" id="3.40.50.300">
    <property type="entry name" value="P-loop containing nucleotide triphosphate hydrolases"/>
    <property type="match status" value="1"/>
</dbReference>
<evidence type="ECO:0000256" key="9">
    <source>
        <dbReference type="ARBA" id="ARBA00023136"/>
    </source>
</evidence>
<evidence type="ECO:0000256" key="8">
    <source>
        <dbReference type="ARBA" id="ARBA00023065"/>
    </source>
</evidence>
<dbReference type="InterPro" id="IPR050093">
    <property type="entry name" value="ABC_SmlMolc_Importer"/>
</dbReference>
<organism evidence="15 16">
    <name type="scientific">Halobacillus litoralis</name>
    <dbReference type="NCBI Taxonomy" id="45668"/>
    <lineage>
        <taxon>Bacteria</taxon>
        <taxon>Bacillati</taxon>
        <taxon>Bacillota</taxon>
        <taxon>Bacilli</taxon>
        <taxon>Bacillales</taxon>
        <taxon>Bacillaceae</taxon>
        <taxon>Halobacillus</taxon>
    </lineage>
</organism>
<evidence type="ECO:0000256" key="7">
    <source>
        <dbReference type="ARBA" id="ARBA00023004"/>
    </source>
</evidence>
<dbReference type="GO" id="GO:0005524">
    <property type="term" value="F:ATP binding"/>
    <property type="evidence" value="ECO:0007669"/>
    <property type="project" value="UniProtKB-KW"/>
</dbReference>
<keyword evidence="6 15" id="KW-0067">ATP-binding</keyword>
<dbReference type="RefSeq" id="WP_128524761.1">
    <property type="nucleotide sequence ID" value="NZ_CANLVY010000010.1"/>
</dbReference>
<dbReference type="SUPFAM" id="SSF52540">
    <property type="entry name" value="P-loop containing nucleoside triphosphate hydrolases"/>
    <property type="match status" value="1"/>
</dbReference>
<protein>
    <recommendedName>
        <fullName evidence="13">Carnitine transport ATP-binding protein OpuCA</fullName>
        <ecNumber evidence="12">7.6.2.9</ecNumber>
    </recommendedName>
</protein>
<keyword evidence="2" id="KW-1003">Cell membrane</keyword>
<keyword evidence="3" id="KW-0410">Iron transport</keyword>
<dbReference type="PROSITE" id="PS50893">
    <property type="entry name" value="ABC_TRANSPORTER_2"/>
    <property type="match status" value="1"/>
</dbReference>
<dbReference type="EC" id="7.6.2.9" evidence="12"/>
<dbReference type="Pfam" id="PF00005">
    <property type="entry name" value="ABC_tran"/>
    <property type="match status" value="1"/>
</dbReference>
<evidence type="ECO:0000256" key="2">
    <source>
        <dbReference type="ARBA" id="ARBA00022475"/>
    </source>
</evidence>
<keyword evidence="7" id="KW-0408">Iron</keyword>
<dbReference type="Proteomes" id="UP000287756">
    <property type="component" value="Chromosome"/>
</dbReference>
<proteinExistence type="predicted"/>
<evidence type="ECO:0000256" key="3">
    <source>
        <dbReference type="ARBA" id="ARBA00022496"/>
    </source>
</evidence>
<evidence type="ECO:0000256" key="11">
    <source>
        <dbReference type="ARBA" id="ARBA00063934"/>
    </source>
</evidence>
<keyword evidence="9" id="KW-0472">Membrane</keyword>
<keyword evidence="1" id="KW-0813">Transport</keyword>
<dbReference type="InterPro" id="IPR015853">
    <property type="entry name" value="ABC_transpr_FbpC"/>
</dbReference>
<dbReference type="InterPro" id="IPR005895">
    <property type="entry name" value="ABC_transptr_haem_export_CcmA"/>
</dbReference>
<evidence type="ECO:0000256" key="13">
    <source>
        <dbReference type="ARBA" id="ARBA00070305"/>
    </source>
</evidence>
<feature type="domain" description="ABC transporter" evidence="14">
    <location>
        <begin position="6"/>
        <end position="233"/>
    </location>
</feature>
<dbReference type="InterPro" id="IPR003593">
    <property type="entry name" value="AAA+_ATPase"/>
</dbReference>
<dbReference type="GO" id="GO:0016020">
    <property type="term" value="C:membrane"/>
    <property type="evidence" value="ECO:0007669"/>
    <property type="project" value="InterPro"/>
</dbReference>
<evidence type="ECO:0000256" key="10">
    <source>
        <dbReference type="ARBA" id="ARBA00052482"/>
    </source>
</evidence>
<dbReference type="PANTHER" id="PTHR42781">
    <property type="entry name" value="SPERMIDINE/PUTRESCINE IMPORT ATP-BINDING PROTEIN POTA"/>
    <property type="match status" value="1"/>
</dbReference>
<evidence type="ECO:0000256" key="1">
    <source>
        <dbReference type="ARBA" id="ARBA00022448"/>
    </source>
</evidence>
<dbReference type="GO" id="GO:0017004">
    <property type="term" value="P:cytochrome complex assembly"/>
    <property type="evidence" value="ECO:0007669"/>
    <property type="project" value="UniProtKB-KW"/>
</dbReference>
<sequence>MKHTTLEVKHVVKQFNEDTVLNGLSFQLAQGEILSIVGPSGSGKTTLLRILAGLEKPTAGTISMNGREITNQKANRRDISLVFQQPLLFPHMTVEENIVYGAKVSKKYKKEKTDKQIAAIGMDRYRNHFPSQISGGQQQRTALARAMATEPEIILFDEPFSSLDPNLRQELRYWVRDFLVKQGTTAIFVTHDLEEAMIMGDQIALFQEGDFQQIGKARAIHESPANRKVASFIGGHLILNESRFVPLMEISLNPTDSVNDTISYDGKIEHITYQHGRAIAHIHIKELNQKISIPVSEKSPLPSEVTLTIPESSVRTFQGKHS</sequence>
<dbReference type="InterPro" id="IPR003439">
    <property type="entry name" value="ABC_transporter-like_ATP-bd"/>
</dbReference>
<dbReference type="CDD" id="cd03259">
    <property type="entry name" value="ABC_Carb_Solutes_like"/>
    <property type="match status" value="1"/>
</dbReference>
<dbReference type="GO" id="GO:0015418">
    <property type="term" value="F:ABC-type quaternary ammonium compound transporting activity"/>
    <property type="evidence" value="ECO:0007669"/>
    <property type="project" value="UniProtKB-EC"/>
</dbReference>
<evidence type="ECO:0000313" key="15">
    <source>
        <dbReference type="EMBL" id="QAS52474.1"/>
    </source>
</evidence>
<dbReference type="SMART" id="SM00382">
    <property type="entry name" value="AAA"/>
    <property type="match status" value="1"/>
</dbReference>
<evidence type="ECO:0000313" key="16">
    <source>
        <dbReference type="Proteomes" id="UP000287756"/>
    </source>
</evidence>
<dbReference type="OrthoDB" id="9790614at2"/>
<evidence type="ECO:0000256" key="6">
    <source>
        <dbReference type="ARBA" id="ARBA00022840"/>
    </source>
</evidence>
<dbReference type="EMBL" id="CP026118">
    <property type="protein sequence ID" value="QAS52474.1"/>
    <property type="molecule type" value="Genomic_DNA"/>
</dbReference>
<dbReference type="GO" id="GO:0016887">
    <property type="term" value="F:ATP hydrolysis activity"/>
    <property type="evidence" value="ECO:0007669"/>
    <property type="project" value="InterPro"/>
</dbReference>
<accession>A0A410MCK1</accession>
<dbReference type="FunFam" id="3.40.50.300:FF:000425">
    <property type="entry name" value="Probable ABC transporter, ATP-binding subunit"/>
    <property type="match status" value="1"/>
</dbReference>
<dbReference type="KEGG" id="hli:HLI_09715"/>
<dbReference type="PANTHER" id="PTHR42781:SF4">
    <property type="entry name" value="SPERMIDINE_PUTRESCINE IMPORT ATP-BINDING PROTEIN POTA"/>
    <property type="match status" value="1"/>
</dbReference>
<keyword evidence="8" id="KW-0406">Ion transport</keyword>
<comment type="subunit">
    <text evidence="11">The complex is composed of two ATP-binding proteins (OpuCA), two transmembrane proteins (OpuCB and OpuCD) and a solute-binding protein (OpuCC).</text>
</comment>